<dbReference type="Proteomes" id="UP000176568">
    <property type="component" value="Unassembled WGS sequence"/>
</dbReference>
<protein>
    <recommendedName>
        <fullName evidence="3">DNA polymerase III delta N-terminal domain-containing protein</fullName>
    </recommendedName>
</protein>
<sequence length="214" mass="23865">MIHVIVGNAPQQKFSGASRERGASERGEVFAQAMDLKWETITIEELADIASTPTLFGGSQTYKLAGAIAGERGEEFLELADGLVESPHTFIFEEEKLLKKPTDILKKAGAKLEIHEPKKKEETFNMFALATVFGTRDRKKLWLMLNKASRAGAAPEAVAGMMHWKVRDMMAKGSSTYKKEELQKISRTLVTLYHDSHRGAGDLELLLERFALKL</sequence>
<name>A0A1F4Y4B8_9BACT</name>
<evidence type="ECO:0008006" key="3">
    <source>
        <dbReference type="Google" id="ProtNLM"/>
    </source>
</evidence>
<accession>A0A1F4Y4B8</accession>
<comment type="caution">
    <text evidence="1">The sequence shown here is derived from an EMBL/GenBank/DDBJ whole genome shotgun (WGS) entry which is preliminary data.</text>
</comment>
<dbReference type="AlphaFoldDB" id="A0A1F4Y4B8"/>
<proteinExistence type="predicted"/>
<reference evidence="1 2" key="1">
    <citation type="journal article" date="2016" name="Nat. Commun.">
        <title>Thousands of microbial genomes shed light on interconnected biogeochemical processes in an aquifer system.</title>
        <authorList>
            <person name="Anantharaman K."/>
            <person name="Brown C.T."/>
            <person name="Hug L.A."/>
            <person name="Sharon I."/>
            <person name="Castelle C.J."/>
            <person name="Probst A.J."/>
            <person name="Thomas B.C."/>
            <person name="Singh A."/>
            <person name="Wilkins M.J."/>
            <person name="Karaoz U."/>
            <person name="Brodie E.L."/>
            <person name="Williams K.H."/>
            <person name="Hubbard S.S."/>
            <person name="Banfield J.F."/>
        </authorList>
    </citation>
    <scope>NUCLEOTIDE SEQUENCE [LARGE SCALE GENOMIC DNA]</scope>
</reference>
<dbReference type="EMBL" id="MEXB01000004">
    <property type="protein sequence ID" value="OGC88751.1"/>
    <property type="molecule type" value="Genomic_DNA"/>
</dbReference>
<evidence type="ECO:0000313" key="2">
    <source>
        <dbReference type="Proteomes" id="UP000176568"/>
    </source>
</evidence>
<dbReference type="STRING" id="1797247.A2419_03255"/>
<gene>
    <name evidence="1" type="ORF">A2419_03255</name>
</gene>
<organism evidence="1 2">
    <name type="scientific">Candidatus Adlerbacteria bacterium RIFOXYC1_FULL_48_26</name>
    <dbReference type="NCBI Taxonomy" id="1797247"/>
    <lineage>
        <taxon>Bacteria</taxon>
        <taxon>Candidatus Adleribacteriota</taxon>
    </lineage>
</organism>
<evidence type="ECO:0000313" key="1">
    <source>
        <dbReference type="EMBL" id="OGC88751.1"/>
    </source>
</evidence>